<dbReference type="AlphaFoldDB" id="A0A6N3EIC4"/>
<organism evidence="2">
    <name type="scientific">Eubacterium limosum</name>
    <dbReference type="NCBI Taxonomy" id="1736"/>
    <lineage>
        <taxon>Bacteria</taxon>
        <taxon>Bacillati</taxon>
        <taxon>Bacillota</taxon>
        <taxon>Clostridia</taxon>
        <taxon>Eubacteriales</taxon>
        <taxon>Eubacteriaceae</taxon>
        <taxon>Eubacterium</taxon>
    </lineage>
</organism>
<dbReference type="EMBL" id="CACRTR010000011">
    <property type="protein sequence ID" value="VYU39634.1"/>
    <property type="molecule type" value="Genomic_DNA"/>
</dbReference>
<proteinExistence type="predicted"/>
<evidence type="ECO:0000313" key="2">
    <source>
        <dbReference type="EMBL" id="VYU39634.1"/>
    </source>
</evidence>
<feature type="signal peptide" evidence="1">
    <location>
        <begin position="1"/>
        <end position="25"/>
    </location>
</feature>
<gene>
    <name evidence="2" type="ORF">ELLFYP34_03462</name>
</gene>
<reference evidence="2" key="1">
    <citation type="submission" date="2019-11" db="EMBL/GenBank/DDBJ databases">
        <authorList>
            <person name="Feng L."/>
        </authorList>
    </citation>
    <scope>NUCLEOTIDE SEQUENCE</scope>
    <source>
        <strain evidence="2">ElimosumLFYP34</strain>
    </source>
</reference>
<keyword evidence="1" id="KW-0732">Signal</keyword>
<evidence type="ECO:0000256" key="1">
    <source>
        <dbReference type="SAM" id="SignalP"/>
    </source>
</evidence>
<sequence>MIKKKLAAVALTAGLLVGCSGSAFAASDNPAGGNSDVYVGVTQTAPENLSVTVPTSLAIAVVSETSGVTTLLGDYMVGGDGTVTHSGDAVAQPNAQRVTFQNTGDQAAQITSAKVVNLARSGWTIKDGVTTATGDARNMSLTLNSVNAGTIGEDQNSTLNFTPGFELPANSTAHMSAEVKAGGGPSDYQNVEKSARSFVIEWNIQKK</sequence>
<feature type="chain" id="PRO_5026840878" description="WxL domain-containing protein" evidence="1">
    <location>
        <begin position="26"/>
        <end position="207"/>
    </location>
</feature>
<name>A0A6N3EIC4_EUBLI</name>
<dbReference type="PROSITE" id="PS51257">
    <property type="entry name" value="PROKAR_LIPOPROTEIN"/>
    <property type="match status" value="1"/>
</dbReference>
<accession>A0A6N3EIC4</accession>
<evidence type="ECO:0008006" key="3">
    <source>
        <dbReference type="Google" id="ProtNLM"/>
    </source>
</evidence>
<protein>
    <recommendedName>
        <fullName evidence="3">WxL domain-containing protein</fullName>
    </recommendedName>
</protein>